<gene>
    <name evidence="8" type="ORF">VAE063_620005</name>
</gene>
<dbReference type="RefSeq" id="WP_168786412.1">
    <property type="nucleotide sequence ID" value="NZ_CALYLF010000104.1"/>
</dbReference>
<comment type="caution">
    <text evidence="8">The sequence shown here is derived from an EMBL/GenBank/DDBJ whole genome shotgun (WGS) entry which is preliminary data.</text>
</comment>
<evidence type="ECO:0000256" key="2">
    <source>
        <dbReference type="ARBA" id="ARBA00009260"/>
    </source>
</evidence>
<organism evidence="8 9">
    <name type="scientific">Vibrio aestuarianus</name>
    <dbReference type="NCBI Taxonomy" id="28171"/>
    <lineage>
        <taxon>Bacteria</taxon>
        <taxon>Pseudomonadati</taxon>
        <taxon>Pseudomonadota</taxon>
        <taxon>Gammaproteobacteria</taxon>
        <taxon>Vibrionales</taxon>
        <taxon>Vibrionaceae</taxon>
        <taxon>Vibrio</taxon>
    </lineage>
</organism>
<reference evidence="8" key="1">
    <citation type="submission" date="2022-06" db="EMBL/GenBank/DDBJ databases">
        <authorList>
            <person name="Goudenege D."/>
            <person name="Le Roux F."/>
        </authorList>
    </citation>
    <scope>NUCLEOTIDE SEQUENCE</scope>
    <source>
        <strain evidence="8">12-063</strain>
    </source>
</reference>
<proteinExistence type="inferred from homology"/>
<keyword evidence="9" id="KW-1185">Reference proteome</keyword>
<dbReference type="InterPro" id="IPR008766">
    <property type="entry name" value="Replication_gene_A-like"/>
</dbReference>
<name>A0ABN8TR80_9VIBR</name>
<keyword evidence="6" id="KW-0378">Hydrolase</keyword>
<evidence type="ECO:0000259" key="7">
    <source>
        <dbReference type="Pfam" id="PF05840"/>
    </source>
</evidence>
<keyword evidence="3" id="KW-0235">DNA replication</keyword>
<protein>
    <recommendedName>
        <fullName evidence="7">Replication gene A protein-like domain-containing protein</fullName>
    </recommendedName>
</protein>
<keyword evidence="5" id="KW-0255">Endonuclease</keyword>
<accession>A0ABN8TR80</accession>
<evidence type="ECO:0000313" key="9">
    <source>
        <dbReference type="Proteomes" id="UP001152658"/>
    </source>
</evidence>
<evidence type="ECO:0000256" key="3">
    <source>
        <dbReference type="ARBA" id="ARBA00022705"/>
    </source>
</evidence>
<dbReference type="EMBL" id="CALYLK010000100">
    <property type="protein sequence ID" value="CAH8207493.1"/>
    <property type="molecule type" value="Genomic_DNA"/>
</dbReference>
<evidence type="ECO:0000256" key="5">
    <source>
        <dbReference type="ARBA" id="ARBA00022759"/>
    </source>
</evidence>
<keyword evidence="4" id="KW-0540">Nuclease</keyword>
<comment type="similarity">
    <text evidence="2">Belongs to the phage GPA family.</text>
</comment>
<dbReference type="Proteomes" id="UP001152658">
    <property type="component" value="Unassembled WGS sequence"/>
</dbReference>
<feature type="domain" description="Replication gene A protein-like" evidence="7">
    <location>
        <begin position="120"/>
        <end position="396"/>
    </location>
</feature>
<evidence type="ECO:0000313" key="8">
    <source>
        <dbReference type="EMBL" id="CAH8207493.1"/>
    </source>
</evidence>
<comment type="function">
    <text evidence="1">Possible endonuclease which induces a single-strand cut and initiates DNA replication.</text>
</comment>
<evidence type="ECO:0000256" key="1">
    <source>
        <dbReference type="ARBA" id="ARBA00003293"/>
    </source>
</evidence>
<evidence type="ECO:0000256" key="4">
    <source>
        <dbReference type="ARBA" id="ARBA00022722"/>
    </source>
</evidence>
<dbReference type="Pfam" id="PF05840">
    <property type="entry name" value="Phage_GPA"/>
    <property type="match status" value="1"/>
</dbReference>
<sequence length="563" mass="66868">MAFINNESYLDYLKDIDKNKSLQNQFEINNYIKLSFETGKNEKSVFLDSLLSQEHLDISIRDIFNKFIENNFNTNRNDILKNKDLVNLAKTFSVVAKTFDYKYNFKFYGLTFENFMPKGSYSREQKIIIALSKLQDYEIILGKLKTIYHQQLELFQIKNGSVKEYMSNKLYSLKLEDKKKVDDFLDSQYIEIVNQKNEVEELSLLDLKEKTKQNKMNELMMIKNYINTYQKMGWQARFITVTNNSTDLPRAYNSKDKQHWDGITTPQDNARRLQQIWRNIQSRAVRNGIEMIGIICREPHKNGGVHMHLLILVAPQHAYDSKKVRKMTNYQTINKLGKYKALKKEILESSMTIEKLFLHAYGYTNRSCKIDVLSGGKKNNNVVNYITKYIMKTIDVRNYNGTELNDTDKKINKISFHRSLWKYRAYSFFGFKNSLNKWRLIRKLKNQHENLSFLIIKDKLMKNLVDCVENNNYKDFVELAEHCETAKFYTKNKHGEIVLKYFGITTNNIYIYKMHEDKKFFDFVEMVNTGNVVMTLFNQYDLKSRNKKKEKNKSPFFEKIEII</sequence>
<evidence type="ECO:0000256" key="6">
    <source>
        <dbReference type="ARBA" id="ARBA00022801"/>
    </source>
</evidence>